<name>A0ABM4UWW3_COFAR</name>
<feature type="transmembrane region" description="Helical" evidence="1">
    <location>
        <begin position="12"/>
        <end position="37"/>
    </location>
</feature>
<dbReference type="InterPro" id="IPR012340">
    <property type="entry name" value="NA-bd_OB-fold"/>
</dbReference>
<keyword evidence="1" id="KW-0472">Membrane</keyword>
<keyword evidence="1" id="KW-0812">Transmembrane</keyword>
<dbReference type="RefSeq" id="XP_071911773.1">
    <property type="nucleotide sequence ID" value="XM_072055672.1"/>
</dbReference>
<dbReference type="RefSeq" id="XP_071911772.1">
    <property type="nucleotide sequence ID" value="XM_072055671.1"/>
</dbReference>
<reference evidence="3 4" key="1">
    <citation type="submission" date="2025-05" db="UniProtKB">
        <authorList>
            <consortium name="RefSeq"/>
        </authorList>
    </citation>
    <scope>IDENTIFICATION</scope>
    <source>
        <tissue evidence="3 4">Leaves</tissue>
    </source>
</reference>
<accession>A0ABM4UWW3</accession>
<gene>
    <name evidence="3 4 5" type="primary">LOC113696620</name>
</gene>
<protein>
    <submittedName>
        <fullName evidence="3 4">Uncharacterized protein isoform X1</fullName>
    </submittedName>
</protein>
<proteinExistence type="predicted"/>
<dbReference type="Proteomes" id="UP001652660">
    <property type="component" value="Chromosome 6e"/>
</dbReference>
<dbReference type="RefSeq" id="XP_071911771.1">
    <property type="nucleotide sequence ID" value="XM_072055670.1"/>
</dbReference>
<organism evidence="2 3">
    <name type="scientific">Coffea arabica</name>
    <name type="common">Arabian coffee</name>
    <dbReference type="NCBI Taxonomy" id="13443"/>
    <lineage>
        <taxon>Eukaryota</taxon>
        <taxon>Viridiplantae</taxon>
        <taxon>Streptophyta</taxon>
        <taxon>Embryophyta</taxon>
        <taxon>Tracheophyta</taxon>
        <taxon>Spermatophyta</taxon>
        <taxon>Magnoliopsida</taxon>
        <taxon>eudicotyledons</taxon>
        <taxon>Gunneridae</taxon>
        <taxon>Pentapetalae</taxon>
        <taxon>asterids</taxon>
        <taxon>lamiids</taxon>
        <taxon>Gentianales</taxon>
        <taxon>Rubiaceae</taxon>
        <taxon>Ixoroideae</taxon>
        <taxon>Gardenieae complex</taxon>
        <taxon>Bertiereae - Coffeeae clade</taxon>
        <taxon>Coffeeae</taxon>
        <taxon>Coffea</taxon>
    </lineage>
</organism>
<evidence type="ECO:0000313" key="4">
    <source>
        <dbReference type="RefSeq" id="XP_071911772.1"/>
    </source>
</evidence>
<evidence type="ECO:0000313" key="2">
    <source>
        <dbReference type="Proteomes" id="UP001652660"/>
    </source>
</evidence>
<dbReference type="SUPFAM" id="SSF50249">
    <property type="entry name" value="Nucleic acid-binding proteins"/>
    <property type="match status" value="1"/>
</dbReference>
<dbReference type="Gene3D" id="2.40.50.140">
    <property type="entry name" value="Nucleic acid-binding proteins"/>
    <property type="match status" value="1"/>
</dbReference>
<sequence>MLIPKQLPIDYAYFNASSFVIDGFTLFTFWDLGYFLCLPTEHLRMFFSRSYSWWFNLRFGIAARKSSRWGFWNKLLAAILQRKMDSNLVRFYKINPELSDWTTIGQVLDKQKPQISRKGTSYQKLVFVDAEGRKAQAMIYGGDIHFFKRHFQPFRRYYISNAKLETVQPRYSTYSNEYCWVIDNSTVVQQVYESEPPMLPDVFNFKPYGRIYTLTQMKK</sequence>
<keyword evidence="2" id="KW-1185">Reference proteome</keyword>
<evidence type="ECO:0000313" key="5">
    <source>
        <dbReference type="RefSeq" id="XP_071911773.1"/>
    </source>
</evidence>
<evidence type="ECO:0000313" key="3">
    <source>
        <dbReference type="RefSeq" id="XP_071911771.1"/>
    </source>
</evidence>
<dbReference type="GeneID" id="113696620"/>
<evidence type="ECO:0000256" key="1">
    <source>
        <dbReference type="SAM" id="Phobius"/>
    </source>
</evidence>
<keyword evidence="1" id="KW-1133">Transmembrane helix</keyword>